<dbReference type="InterPro" id="IPR022479">
    <property type="entry name" value="PqqD_bac"/>
</dbReference>
<evidence type="ECO:0000313" key="6">
    <source>
        <dbReference type="Proteomes" id="UP000183015"/>
    </source>
</evidence>
<dbReference type="RefSeq" id="WP_042450920.1">
    <property type="nucleotide sequence ID" value="NZ_BBPN01000020.1"/>
</dbReference>
<evidence type="ECO:0000313" key="5">
    <source>
        <dbReference type="EMBL" id="SEM22949.1"/>
    </source>
</evidence>
<name>A0A1H7WPH9_STRJI</name>
<dbReference type="InterPro" id="IPR008792">
    <property type="entry name" value="PQQD"/>
</dbReference>
<keyword evidence="3" id="KW-0884">PQQ biosynthesis</keyword>
<dbReference type="AlphaFoldDB" id="A0A1H7WPH9"/>
<sequence>MSAAPAPAPAPAQQPAAPRLRRGVRLSHDATRGADLVLQPEGVLVLNPTAAAVLALCDGRRSVDAVVAALGERYAQVSRADVDELLARLAARRVVAYG</sequence>
<dbReference type="STRING" id="235985.SAMN05414137_12110"/>
<proteinExistence type="predicted"/>
<dbReference type="EMBL" id="FOAZ01000021">
    <property type="protein sequence ID" value="SEM22949.1"/>
    <property type="molecule type" value="Genomic_DNA"/>
</dbReference>
<dbReference type="NCBIfam" id="TIGR03859">
    <property type="entry name" value="PQQ_PqqD"/>
    <property type="match status" value="1"/>
</dbReference>
<feature type="compositionally biased region" description="Pro residues" evidence="4">
    <location>
        <begin position="1"/>
        <end position="12"/>
    </location>
</feature>
<reference evidence="6" key="1">
    <citation type="submission" date="2016-10" db="EMBL/GenBank/DDBJ databases">
        <authorList>
            <person name="Varghese N."/>
        </authorList>
    </citation>
    <scope>NUCLEOTIDE SEQUENCE [LARGE SCALE GENOMIC DNA]</scope>
    <source>
        <strain evidence="6">DSM 45096 / BCRC 16803 / CGMCC 4.1857 / CIP 109030 / JCM 12277 / KCTC 19219 / NBRC 100920 / 33214</strain>
    </source>
</reference>
<protein>
    <submittedName>
        <fullName evidence="5">Pyrroloquinoline quinone biosynthesis protein D</fullName>
    </submittedName>
</protein>
<dbReference type="GO" id="GO:0048038">
    <property type="term" value="F:quinone binding"/>
    <property type="evidence" value="ECO:0007669"/>
    <property type="project" value="InterPro"/>
</dbReference>
<evidence type="ECO:0000256" key="2">
    <source>
        <dbReference type="ARBA" id="ARBA00011741"/>
    </source>
</evidence>
<dbReference type="UniPathway" id="UPA00539"/>
<evidence type="ECO:0000256" key="4">
    <source>
        <dbReference type="SAM" id="MobiDB-lite"/>
    </source>
</evidence>
<dbReference type="InterPro" id="IPR041881">
    <property type="entry name" value="PqqD_sf"/>
</dbReference>
<gene>
    <name evidence="5" type="ORF">SAMN05414137_12110</name>
</gene>
<organism evidence="5 6">
    <name type="scientific">Streptacidiphilus jiangxiensis</name>
    <dbReference type="NCBI Taxonomy" id="235985"/>
    <lineage>
        <taxon>Bacteria</taxon>
        <taxon>Bacillati</taxon>
        <taxon>Actinomycetota</taxon>
        <taxon>Actinomycetes</taxon>
        <taxon>Kitasatosporales</taxon>
        <taxon>Streptomycetaceae</taxon>
        <taxon>Streptacidiphilus</taxon>
    </lineage>
</organism>
<accession>A0A1H7WPH9</accession>
<feature type="region of interest" description="Disordered" evidence="4">
    <location>
        <begin position="1"/>
        <end position="25"/>
    </location>
</feature>
<dbReference type="Pfam" id="PF05402">
    <property type="entry name" value="PqqD"/>
    <property type="match status" value="1"/>
</dbReference>
<comment type="pathway">
    <text evidence="1">Cofactor biosynthesis; pyrroloquinoline quinone biosynthesis.</text>
</comment>
<dbReference type="GO" id="GO:0018189">
    <property type="term" value="P:pyrroloquinoline quinone biosynthetic process"/>
    <property type="evidence" value="ECO:0007669"/>
    <property type="project" value="UniProtKB-UniPathway"/>
</dbReference>
<dbReference type="OrthoDB" id="7995890at2"/>
<comment type="subunit">
    <text evidence="2">Monomer. Interacts with PqqE.</text>
</comment>
<evidence type="ECO:0000256" key="1">
    <source>
        <dbReference type="ARBA" id="ARBA00004886"/>
    </source>
</evidence>
<keyword evidence="6" id="KW-1185">Reference proteome</keyword>
<dbReference type="Gene3D" id="1.10.10.1150">
    <property type="entry name" value="Coenzyme PQQ synthesis protein D (PqqD)"/>
    <property type="match status" value="1"/>
</dbReference>
<dbReference type="Proteomes" id="UP000183015">
    <property type="component" value="Unassembled WGS sequence"/>
</dbReference>
<evidence type="ECO:0000256" key="3">
    <source>
        <dbReference type="ARBA" id="ARBA00022905"/>
    </source>
</evidence>
<dbReference type="eggNOG" id="ENOG50339II">
    <property type="taxonomic scope" value="Bacteria"/>
</dbReference>